<keyword evidence="4" id="KW-0547">Nucleotide-binding</keyword>
<dbReference type="PANTHER" id="PTHR42711:SF5">
    <property type="entry name" value="ABC TRANSPORTER ATP-BINDING PROTEIN NATA"/>
    <property type="match status" value="1"/>
</dbReference>
<keyword evidence="5 7" id="KW-0067">ATP-binding</keyword>
<accession>A0A831VTA0</accession>
<name>A0A831VTA0_9FLAO</name>
<dbReference type="PANTHER" id="PTHR42711">
    <property type="entry name" value="ABC TRANSPORTER ATP-BINDING PROTEIN"/>
    <property type="match status" value="1"/>
</dbReference>
<evidence type="ECO:0000256" key="5">
    <source>
        <dbReference type="ARBA" id="ARBA00022840"/>
    </source>
</evidence>
<keyword evidence="2" id="KW-0813">Transport</keyword>
<dbReference type="GO" id="GO:0005524">
    <property type="term" value="F:ATP binding"/>
    <property type="evidence" value="ECO:0007669"/>
    <property type="project" value="UniProtKB-KW"/>
</dbReference>
<evidence type="ECO:0000259" key="6">
    <source>
        <dbReference type="PROSITE" id="PS50893"/>
    </source>
</evidence>
<proteinExistence type="inferred from homology"/>
<dbReference type="Pfam" id="PF00005">
    <property type="entry name" value="ABC_tran"/>
    <property type="match status" value="1"/>
</dbReference>
<evidence type="ECO:0000256" key="4">
    <source>
        <dbReference type="ARBA" id="ARBA00022741"/>
    </source>
</evidence>
<dbReference type="Gene3D" id="3.40.50.300">
    <property type="entry name" value="P-loop containing nucleotide triphosphate hydrolases"/>
    <property type="match status" value="1"/>
</dbReference>
<reference evidence="7" key="1">
    <citation type="journal article" date="2020" name="mSystems">
        <title>Genome- and Community-Level Interaction Insights into Carbon Utilization and Element Cycling Functions of Hydrothermarchaeota in Hydrothermal Sediment.</title>
        <authorList>
            <person name="Zhou Z."/>
            <person name="Liu Y."/>
            <person name="Xu W."/>
            <person name="Pan J."/>
            <person name="Luo Z.H."/>
            <person name="Li M."/>
        </authorList>
    </citation>
    <scope>NUCLEOTIDE SEQUENCE [LARGE SCALE GENOMIC DNA]</scope>
    <source>
        <strain evidence="7">HyVt-345</strain>
    </source>
</reference>
<dbReference type="SUPFAM" id="SSF52540">
    <property type="entry name" value="P-loop containing nucleoside triphosphate hydrolases"/>
    <property type="match status" value="1"/>
</dbReference>
<keyword evidence="3" id="KW-0536">Nodulation</keyword>
<dbReference type="InterPro" id="IPR027417">
    <property type="entry name" value="P-loop_NTPase"/>
</dbReference>
<feature type="domain" description="ABC transporter" evidence="6">
    <location>
        <begin position="3"/>
        <end position="228"/>
    </location>
</feature>
<dbReference type="InterPro" id="IPR003439">
    <property type="entry name" value="ABC_transporter-like_ATP-bd"/>
</dbReference>
<comment type="caution">
    <text evidence="7">The sequence shown here is derived from an EMBL/GenBank/DDBJ whole genome shotgun (WGS) entry which is preliminary data.</text>
</comment>
<dbReference type="EMBL" id="DRGL01000070">
    <property type="protein sequence ID" value="HEA23027.1"/>
    <property type="molecule type" value="Genomic_DNA"/>
</dbReference>
<dbReference type="InterPro" id="IPR050763">
    <property type="entry name" value="ABC_transporter_ATP-binding"/>
</dbReference>
<sequence>MPISVQNITKSFGNLNVLQNISFELGKGEIVGLLGLSGSGKSTLMKILAKSLQADLGEASINGCDLRTEKQNVQENIGYLPEHENLDVNISIKEYLTFTLDVDKTIESRIAAVIEQTELSPVIDTKIGQLSKIYRQRLGLARALLNDPAVLLLDEPTKGLDFNQQLEIRKLIRIISKEKTILLSTSIIQEVKAICDRVLILKDGILVADKTLSHLQDNQEQIIEVEFDYRVEKVFLNQLEYATHVKNLAGFLYEITFHTSKDMRPTVFDFAHDNSLKILQLSRKNTSLEHLFAELTA</sequence>
<evidence type="ECO:0000256" key="1">
    <source>
        <dbReference type="ARBA" id="ARBA00005417"/>
    </source>
</evidence>
<evidence type="ECO:0000256" key="2">
    <source>
        <dbReference type="ARBA" id="ARBA00022448"/>
    </source>
</evidence>
<dbReference type="GO" id="GO:0016887">
    <property type="term" value="F:ATP hydrolysis activity"/>
    <property type="evidence" value="ECO:0007669"/>
    <property type="project" value="InterPro"/>
</dbReference>
<dbReference type="InterPro" id="IPR003593">
    <property type="entry name" value="AAA+_ATPase"/>
</dbReference>
<dbReference type="Proteomes" id="UP000886191">
    <property type="component" value="Unassembled WGS sequence"/>
</dbReference>
<comment type="similarity">
    <text evidence="1">Belongs to the ABC transporter superfamily.</text>
</comment>
<organism evidence="7">
    <name type="scientific">Pricia antarctica</name>
    <dbReference type="NCBI Taxonomy" id="641691"/>
    <lineage>
        <taxon>Bacteria</taxon>
        <taxon>Pseudomonadati</taxon>
        <taxon>Bacteroidota</taxon>
        <taxon>Flavobacteriia</taxon>
        <taxon>Flavobacteriales</taxon>
        <taxon>Flavobacteriaceae</taxon>
        <taxon>Pricia</taxon>
    </lineage>
</organism>
<evidence type="ECO:0000313" key="7">
    <source>
        <dbReference type="EMBL" id="HEA23027.1"/>
    </source>
</evidence>
<dbReference type="CDD" id="cd03230">
    <property type="entry name" value="ABC_DR_subfamily_A"/>
    <property type="match status" value="1"/>
</dbReference>
<dbReference type="AlphaFoldDB" id="A0A831VTA0"/>
<dbReference type="SMART" id="SM00382">
    <property type="entry name" value="AAA"/>
    <property type="match status" value="1"/>
</dbReference>
<protein>
    <submittedName>
        <fullName evidence="7">ATP-binding cassette domain-containing protein</fullName>
    </submittedName>
</protein>
<dbReference type="PROSITE" id="PS50893">
    <property type="entry name" value="ABC_TRANSPORTER_2"/>
    <property type="match status" value="1"/>
</dbReference>
<gene>
    <name evidence="7" type="ORF">ENH87_19205</name>
</gene>
<evidence type="ECO:0000256" key="3">
    <source>
        <dbReference type="ARBA" id="ARBA00022458"/>
    </source>
</evidence>